<name>A0AAV7DUJ9_ARIFI</name>
<dbReference type="Proteomes" id="UP000825729">
    <property type="component" value="Unassembled WGS sequence"/>
</dbReference>
<dbReference type="EMBL" id="JAINDJ010000008">
    <property type="protein sequence ID" value="KAG9440317.1"/>
    <property type="molecule type" value="Genomic_DNA"/>
</dbReference>
<organism evidence="1 2">
    <name type="scientific">Aristolochia fimbriata</name>
    <name type="common">White veined hardy Dutchman's pipe vine</name>
    <dbReference type="NCBI Taxonomy" id="158543"/>
    <lineage>
        <taxon>Eukaryota</taxon>
        <taxon>Viridiplantae</taxon>
        <taxon>Streptophyta</taxon>
        <taxon>Embryophyta</taxon>
        <taxon>Tracheophyta</taxon>
        <taxon>Spermatophyta</taxon>
        <taxon>Magnoliopsida</taxon>
        <taxon>Magnoliidae</taxon>
        <taxon>Piperales</taxon>
        <taxon>Aristolochiaceae</taxon>
        <taxon>Aristolochia</taxon>
    </lineage>
</organism>
<proteinExistence type="predicted"/>
<reference evidence="1 2" key="1">
    <citation type="submission" date="2021-07" db="EMBL/GenBank/DDBJ databases">
        <title>The Aristolochia fimbriata genome: insights into angiosperm evolution, floral development and chemical biosynthesis.</title>
        <authorList>
            <person name="Jiao Y."/>
        </authorList>
    </citation>
    <scope>NUCLEOTIDE SEQUENCE [LARGE SCALE GENOMIC DNA]</scope>
    <source>
        <strain evidence="1">IBCAS-2021</strain>
        <tissue evidence="1">Leaf</tissue>
    </source>
</reference>
<accession>A0AAV7DUJ9</accession>
<sequence>MANRKYLGTALRFTLLSVLLALYLGAIHECKIAKAAGLLKVDQKPKPGICKCEKVTPRLWKCDCTDMNFFSEKQCLNSCHINATTTKPKPDESCQCAKVSTSRLWKCNCTDINFSIEKQCLNSCHINANTTKPEPDESCKCVKVTPLVWKCNCTDMNFFSEKQCLNSCHVNATTTKADECGPQGDKVYSPSLEVQLNRHEVFKRTEMPPVVSQRCYDQHRLIIS</sequence>
<dbReference type="AlphaFoldDB" id="A0AAV7DUJ9"/>
<evidence type="ECO:0000313" key="2">
    <source>
        <dbReference type="Proteomes" id="UP000825729"/>
    </source>
</evidence>
<protein>
    <submittedName>
        <fullName evidence="1">Uncharacterized protein</fullName>
    </submittedName>
</protein>
<keyword evidence="2" id="KW-1185">Reference proteome</keyword>
<evidence type="ECO:0000313" key="1">
    <source>
        <dbReference type="EMBL" id="KAG9440317.1"/>
    </source>
</evidence>
<gene>
    <name evidence="1" type="ORF">H6P81_020482</name>
</gene>
<comment type="caution">
    <text evidence="1">The sequence shown here is derived from an EMBL/GenBank/DDBJ whole genome shotgun (WGS) entry which is preliminary data.</text>
</comment>